<proteinExistence type="predicted"/>
<gene>
    <name evidence="3" type="ORF">EFY79_11335</name>
</gene>
<feature type="transmembrane region" description="Helical" evidence="1">
    <location>
        <begin position="27"/>
        <end position="47"/>
    </location>
</feature>
<accession>A0A3M9NGC4</accession>
<protein>
    <submittedName>
        <fullName evidence="3">YcxB family protein</fullName>
    </submittedName>
</protein>
<evidence type="ECO:0000313" key="4">
    <source>
        <dbReference type="Proteomes" id="UP000267223"/>
    </source>
</evidence>
<organism evidence="3 4">
    <name type="scientific">Hanamia caeni</name>
    <dbReference type="NCBI Taxonomy" id="2294116"/>
    <lineage>
        <taxon>Bacteria</taxon>
        <taxon>Pseudomonadati</taxon>
        <taxon>Bacteroidota</taxon>
        <taxon>Chitinophagia</taxon>
        <taxon>Chitinophagales</taxon>
        <taxon>Chitinophagaceae</taxon>
        <taxon>Hanamia</taxon>
    </lineage>
</organism>
<dbReference type="EMBL" id="RJJR01000008">
    <property type="protein sequence ID" value="RNI36263.1"/>
    <property type="molecule type" value="Genomic_DNA"/>
</dbReference>
<feature type="domain" description="YcxB-like C-terminal" evidence="2">
    <location>
        <begin position="95"/>
        <end position="152"/>
    </location>
</feature>
<evidence type="ECO:0000313" key="3">
    <source>
        <dbReference type="EMBL" id="RNI36263.1"/>
    </source>
</evidence>
<dbReference type="RefSeq" id="WP_123120816.1">
    <property type="nucleotide sequence ID" value="NZ_RJJR01000008.1"/>
</dbReference>
<keyword evidence="1" id="KW-0812">Transmembrane</keyword>
<evidence type="ECO:0000259" key="2">
    <source>
        <dbReference type="Pfam" id="PF14317"/>
    </source>
</evidence>
<keyword evidence="4" id="KW-1185">Reference proteome</keyword>
<dbReference type="OrthoDB" id="663382at2"/>
<dbReference type="InterPro" id="IPR025588">
    <property type="entry name" value="YcxB-like_C"/>
</dbReference>
<keyword evidence="1" id="KW-1133">Transmembrane helix</keyword>
<name>A0A3M9NGC4_9BACT</name>
<keyword evidence="1" id="KW-0472">Membrane</keyword>
<feature type="transmembrane region" description="Helical" evidence="1">
    <location>
        <begin position="53"/>
        <end position="78"/>
    </location>
</feature>
<dbReference type="AlphaFoldDB" id="A0A3M9NGC4"/>
<evidence type="ECO:0000256" key="1">
    <source>
        <dbReference type="SAM" id="Phobius"/>
    </source>
</evidence>
<sequence length="158" mass="18875">MTSSFFTYDRAKVLQALRFHFFSRNEIKIMIIVVNVFAITSAILYFLKKIDPLAFLLSSALWFSLMIAFWIVLPGIIYRRATTFKDRFRVSLEQQHLFLENERGSKSWPWKDFSDFVESAGFFHLYFNSRAFFLVPKSAFRSEDLQEIRKFLKQKIKK</sequence>
<comment type="caution">
    <text evidence="3">The sequence shown here is derived from an EMBL/GenBank/DDBJ whole genome shotgun (WGS) entry which is preliminary data.</text>
</comment>
<dbReference type="Proteomes" id="UP000267223">
    <property type="component" value="Unassembled WGS sequence"/>
</dbReference>
<reference evidence="3 4" key="1">
    <citation type="submission" date="2018-11" db="EMBL/GenBank/DDBJ databases">
        <title>Draft genome sequence of Ferruginibacter sp. BO-59.</title>
        <authorList>
            <person name="Im W.T."/>
        </authorList>
    </citation>
    <scope>NUCLEOTIDE SEQUENCE [LARGE SCALE GENOMIC DNA]</scope>
    <source>
        <strain evidence="3 4">BO-59</strain>
    </source>
</reference>
<dbReference type="Pfam" id="PF14317">
    <property type="entry name" value="YcxB"/>
    <property type="match status" value="1"/>
</dbReference>